<name>A0A2R5G804_9STRA</name>
<evidence type="ECO:0000313" key="3">
    <source>
        <dbReference type="Proteomes" id="UP000241890"/>
    </source>
</evidence>
<dbReference type="Proteomes" id="UP000241890">
    <property type="component" value="Unassembled WGS sequence"/>
</dbReference>
<reference evidence="2 3" key="1">
    <citation type="submission" date="2017-12" db="EMBL/GenBank/DDBJ databases">
        <title>Sequencing, de novo assembly and annotation of complete genome of a new Thraustochytrid species, strain FCC1311.</title>
        <authorList>
            <person name="Sedici K."/>
            <person name="Godart F."/>
            <person name="Aiese Cigliano R."/>
            <person name="Sanseverino W."/>
            <person name="Barakat M."/>
            <person name="Ortet P."/>
            <person name="Marechal E."/>
            <person name="Cagnac O."/>
            <person name="Amato A."/>
        </authorList>
    </citation>
    <scope>NUCLEOTIDE SEQUENCE [LARGE SCALE GENOMIC DNA]</scope>
</reference>
<dbReference type="InParanoid" id="A0A2R5G804"/>
<feature type="region of interest" description="Disordered" evidence="1">
    <location>
        <begin position="21"/>
        <end position="40"/>
    </location>
</feature>
<dbReference type="AlphaFoldDB" id="A0A2R5G804"/>
<keyword evidence="3" id="KW-1185">Reference proteome</keyword>
<evidence type="ECO:0000256" key="1">
    <source>
        <dbReference type="SAM" id="MobiDB-lite"/>
    </source>
</evidence>
<sequence>MLRRNESYEVADDQIILPRRSVTNGKRRSRRQSAGNHENLRAWGGSQDAIINKAAMLPSACPRYSAAVTYWSRYIHTEVAQDLSLRASLQLHPRSSSAILIRLRLVHAEGAEQSWDIVRSVQEFRALDRDLMKMKIPVPRFPDTITLEQAPAHDILCALTDWLDGILACWQREDRWARVLYFRRFRKGRHQHIHRIAQYLETFLFNHGSEFNSFRVMLQKTSVCPFAQALERVQSMYNMTRKHDDVARAARKLETMENLWRDMADEDDDDENPADQYKRFATPHVQQHPPQQALGMASPSSAISGSDDEEIPGLTPAPSFRNLQWLASAAREEQMAQSQHSLHHHHHPEQRIEPPTACPTPSNQPFFLHLAATADESELSAEKATAKAVAKSIESDRKHHLDDDACSVRSGRSVRSARSLCSARSRASGRRRRDSDASMFSAGSGLFHFRFTNKKSSYASIVDDAGIFDLDQLDDEEYDDEYDDDEEDDDFYDEYDLEDDDLLSTVDECCAEPGANMGFGEDDDCFSEGSFDGELAAINENHTYGSSSTSAAAAAAAAANAEFASLGSICADNVGRAVAYHTTEPPAPGKPSCFSLFEATVVFDASPDRDCWSPVSIPDTPAAKTGFLRHMHDYTGRVLGEASVQLGPRD</sequence>
<evidence type="ECO:0000313" key="2">
    <source>
        <dbReference type="EMBL" id="GBG27182.1"/>
    </source>
</evidence>
<accession>A0A2R5G804</accession>
<dbReference type="EMBL" id="BEYU01000028">
    <property type="protein sequence ID" value="GBG27182.1"/>
    <property type="molecule type" value="Genomic_DNA"/>
</dbReference>
<proteinExistence type="predicted"/>
<organism evidence="2 3">
    <name type="scientific">Hondaea fermentalgiana</name>
    <dbReference type="NCBI Taxonomy" id="2315210"/>
    <lineage>
        <taxon>Eukaryota</taxon>
        <taxon>Sar</taxon>
        <taxon>Stramenopiles</taxon>
        <taxon>Bigyra</taxon>
        <taxon>Labyrinthulomycetes</taxon>
        <taxon>Thraustochytrida</taxon>
        <taxon>Thraustochytriidae</taxon>
        <taxon>Hondaea</taxon>
    </lineage>
</organism>
<protein>
    <recommendedName>
        <fullName evidence="4">PX domain-containing protein</fullName>
    </recommendedName>
</protein>
<feature type="region of interest" description="Disordered" evidence="1">
    <location>
        <begin position="330"/>
        <end position="364"/>
    </location>
</feature>
<evidence type="ECO:0008006" key="4">
    <source>
        <dbReference type="Google" id="ProtNLM"/>
    </source>
</evidence>
<feature type="region of interest" description="Disordered" evidence="1">
    <location>
        <begin position="283"/>
        <end position="318"/>
    </location>
</feature>
<gene>
    <name evidence="2" type="ORF">FCC1311_034052</name>
</gene>
<comment type="caution">
    <text evidence="2">The sequence shown here is derived from an EMBL/GenBank/DDBJ whole genome shotgun (WGS) entry which is preliminary data.</text>
</comment>